<dbReference type="AlphaFoldDB" id="A0A0D6XB11"/>
<dbReference type="Pfam" id="PF00132">
    <property type="entry name" value="Hexapep"/>
    <property type="match status" value="1"/>
</dbReference>
<proteinExistence type="predicted"/>
<keyword evidence="4" id="KW-1185">Reference proteome</keyword>
<dbReference type="InterPro" id="IPR018357">
    <property type="entry name" value="Hexapep_transf_CS"/>
</dbReference>
<dbReference type="STRING" id="276.THFILI_06675"/>
<organism evidence="3 4">
    <name type="scientific">Thermus filiformis</name>
    <dbReference type="NCBI Taxonomy" id="276"/>
    <lineage>
        <taxon>Bacteria</taxon>
        <taxon>Thermotogati</taxon>
        <taxon>Deinococcota</taxon>
        <taxon>Deinococci</taxon>
        <taxon>Thermales</taxon>
        <taxon>Thermaceae</taxon>
        <taxon>Thermus</taxon>
    </lineage>
</organism>
<dbReference type="Proteomes" id="UP000030364">
    <property type="component" value="Unassembled WGS sequence"/>
</dbReference>
<dbReference type="SUPFAM" id="SSF51161">
    <property type="entry name" value="Trimeric LpxA-like enzymes"/>
    <property type="match status" value="1"/>
</dbReference>
<name>A0A0D6XB11_THEFI</name>
<gene>
    <name evidence="3" type="ORF">THFILI_06675</name>
</gene>
<evidence type="ECO:0000256" key="2">
    <source>
        <dbReference type="ARBA" id="ARBA00022737"/>
    </source>
</evidence>
<dbReference type="CDD" id="cd04645">
    <property type="entry name" value="LbH_gamma_CA_like"/>
    <property type="match status" value="1"/>
</dbReference>
<dbReference type="InterPro" id="IPR047324">
    <property type="entry name" value="LbH_gamma_CA-like"/>
</dbReference>
<evidence type="ECO:0000256" key="1">
    <source>
        <dbReference type="ARBA" id="ARBA00022679"/>
    </source>
</evidence>
<dbReference type="InterPro" id="IPR011004">
    <property type="entry name" value="Trimer_LpxA-like_sf"/>
</dbReference>
<dbReference type="PROSITE" id="PS00101">
    <property type="entry name" value="HEXAPEP_TRANSFERASES"/>
    <property type="match status" value="1"/>
</dbReference>
<evidence type="ECO:0000313" key="3">
    <source>
        <dbReference type="EMBL" id="KIX84506.1"/>
    </source>
</evidence>
<dbReference type="RefSeq" id="WP_045246234.1">
    <property type="nucleotide sequence ID" value="NZ_JPSL02000039.1"/>
</dbReference>
<dbReference type="EMBL" id="JPSL02000039">
    <property type="protein sequence ID" value="KIX84506.1"/>
    <property type="molecule type" value="Genomic_DNA"/>
</dbReference>
<reference evidence="3 4" key="1">
    <citation type="journal article" date="2015" name="Genome Announc.">
        <title>Draft Genome Sequence of the Thermophile Thermus filiformis ATCC 43280, Producer of Carotenoid-(Di)glucoside-Branched Fatty Acid (Di)esters and Source of Hyperthermostable Enzymes of Biotechnological Interest.</title>
        <authorList>
            <person name="Mandelli F."/>
            <person name="Oliveira Ramires B."/>
            <person name="Couger M.B."/>
            <person name="Paixao D.A."/>
            <person name="Camilo C.M."/>
            <person name="Polikarpov I."/>
            <person name="Prade R."/>
            <person name="Riano-Pachon D.M."/>
            <person name="Squina F.M."/>
        </authorList>
    </citation>
    <scope>NUCLEOTIDE SEQUENCE [LARGE SCALE GENOMIC DNA]</scope>
    <source>
        <strain evidence="3 4">ATCC 43280</strain>
    </source>
</reference>
<dbReference type="GO" id="GO:0016740">
    <property type="term" value="F:transferase activity"/>
    <property type="evidence" value="ECO:0007669"/>
    <property type="project" value="UniProtKB-KW"/>
</dbReference>
<dbReference type="PANTHER" id="PTHR13061:SF29">
    <property type="entry name" value="GAMMA CARBONIC ANHYDRASE-LIKE 1, MITOCHONDRIAL-RELATED"/>
    <property type="match status" value="1"/>
</dbReference>
<protein>
    <submittedName>
        <fullName evidence="3">Carbonic anhydrase</fullName>
    </submittedName>
</protein>
<dbReference type="PANTHER" id="PTHR13061">
    <property type="entry name" value="DYNACTIN SUBUNIT P25"/>
    <property type="match status" value="1"/>
</dbReference>
<keyword evidence="2" id="KW-0677">Repeat</keyword>
<dbReference type="OrthoDB" id="9803036at2"/>
<accession>A0A0D6XB11</accession>
<dbReference type="Gene3D" id="2.160.10.10">
    <property type="entry name" value="Hexapeptide repeat proteins"/>
    <property type="match status" value="1"/>
</dbReference>
<evidence type="ECO:0000313" key="4">
    <source>
        <dbReference type="Proteomes" id="UP000030364"/>
    </source>
</evidence>
<keyword evidence="1" id="KW-0808">Transferase</keyword>
<dbReference type="InterPro" id="IPR001451">
    <property type="entry name" value="Hexapep"/>
</dbReference>
<sequence>MLYALEDKTPQVHPSAFVAESAVVVGDVVIGEGASVWFQAVLRGDLERVVVGPGSNVQDGAVLHADPGFPCLLGPSVTVGHRAVVHGAVVEEGALVGIGAVVLNGARIGRNAVVGAGAVVPPGVVIPEGMLALGVPARPVRPTDPPTNAPRYQALAQRYRQGLRPWGRPVRLRLTLRGEDALNPFSDLHLRLKREAPEALLLLRRIASSQVGLLDPEDRLVRRLLREGLLAED</sequence>
<comment type="caution">
    <text evidence="3">The sequence shown here is derived from an EMBL/GenBank/DDBJ whole genome shotgun (WGS) entry which is preliminary data.</text>
</comment>
<dbReference type="InterPro" id="IPR050484">
    <property type="entry name" value="Transf_Hexapept/Carb_Anhydrase"/>
</dbReference>